<accession>A0ABV1FR87</accession>
<feature type="compositionally biased region" description="Polar residues" evidence="1">
    <location>
        <begin position="33"/>
        <end position="51"/>
    </location>
</feature>
<organism evidence="2 3">
    <name type="scientific">Hallella faecis</name>
    <dbReference type="NCBI Taxonomy" id="2841596"/>
    <lineage>
        <taxon>Bacteria</taxon>
        <taxon>Pseudomonadati</taxon>
        <taxon>Bacteroidota</taxon>
        <taxon>Bacteroidia</taxon>
        <taxon>Bacteroidales</taxon>
        <taxon>Prevotellaceae</taxon>
        <taxon>Hallella</taxon>
    </lineage>
</organism>
<evidence type="ECO:0000256" key="1">
    <source>
        <dbReference type="SAM" id="MobiDB-lite"/>
    </source>
</evidence>
<evidence type="ECO:0000313" key="3">
    <source>
        <dbReference type="Proteomes" id="UP001487296"/>
    </source>
</evidence>
<name>A0ABV1FR87_9BACT</name>
<sequence length="51" mass="5761">MAYQKATLLSNQMINKPTFYYDEKAKTQIIFPHSSQSASLSHPTPKSQKSS</sequence>
<comment type="caution">
    <text evidence="2">The sequence shown here is derived from an EMBL/GenBank/DDBJ whole genome shotgun (WGS) entry which is preliminary data.</text>
</comment>
<gene>
    <name evidence="2" type="ORF">AAAT34_07630</name>
</gene>
<protein>
    <submittedName>
        <fullName evidence="2">Uncharacterized protein</fullName>
    </submittedName>
</protein>
<dbReference type="EMBL" id="JBBNFP010000027">
    <property type="protein sequence ID" value="MEQ2486924.1"/>
    <property type="molecule type" value="Genomic_DNA"/>
</dbReference>
<keyword evidence="3" id="KW-1185">Reference proteome</keyword>
<proteinExistence type="predicted"/>
<reference evidence="2 3" key="1">
    <citation type="submission" date="2024-04" db="EMBL/GenBank/DDBJ databases">
        <title>Human intestinal bacterial collection.</title>
        <authorList>
            <person name="Pauvert C."/>
            <person name="Hitch T.C.A."/>
            <person name="Clavel T."/>
        </authorList>
    </citation>
    <scope>NUCLEOTIDE SEQUENCE [LARGE SCALE GENOMIC DNA]</scope>
    <source>
        <strain evidence="2 3">CLA-AA-H145</strain>
    </source>
</reference>
<evidence type="ECO:0000313" key="2">
    <source>
        <dbReference type="EMBL" id="MEQ2486924.1"/>
    </source>
</evidence>
<dbReference type="Proteomes" id="UP001487296">
    <property type="component" value="Unassembled WGS sequence"/>
</dbReference>
<feature type="region of interest" description="Disordered" evidence="1">
    <location>
        <begin position="32"/>
        <end position="51"/>
    </location>
</feature>